<dbReference type="Gene3D" id="1.10.287.700">
    <property type="entry name" value="Helix hairpin bin"/>
    <property type="match status" value="1"/>
</dbReference>
<keyword evidence="2" id="KW-1133">Transmembrane helix</keyword>
<evidence type="ECO:0000256" key="1">
    <source>
        <dbReference type="SAM" id="MobiDB-lite"/>
    </source>
</evidence>
<feature type="region of interest" description="Disordered" evidence="1">
    <location>
        <begin position="197"/>
        <end position="247"/>
    </location>
</feature>
<evidence type="ECO:0000256" key="2">
    <source>
        <dbReference type="SAM" id="Phobius"/>
    </source>
</evidence>
<keyword evidence="2" id="KW-0812">Transmembrane</keyword>
<dbReference type="AlphaFoldDB" id="A0A2P2DXP0"/>
<accession>A0A2P2DXP0</accession>
<gene>
    <name evidence="3" type="ORF">LPTSP4_09180</name>
</gene>
<evidence type="ECO:0000313" key="3">
    <source>
        <dbReference type="EMBL" id="GBF49405.1"/>
    </source>
</evidence>
<keyword evidence="2" id="KW-0472">Membrane</keyword>
<evidence type="ECO:0000313" key="4">
    <source>
        <dbReference type="Proteomes" id="UP000245133"/>
    </source>
</evidence>
<dbReference type="Proteomes" id="UP000245133">
    <property type="component" value="Unassembled WGS sequence"/>
</dbReference>
<protein>
    <submittedName>
        <fullName evidence="3">Uncharacterized protein</fullName>
    </submittedName>
</protein>
<proteinExistence type="predicted"/>
<reference evidence="3 4" key="1">
    <citation type="submission" date="2018-02" db="EMBL/GenBank/DDBJ databases">
        <title>Novel Leptospira species isolated from soil and water in Japan.</title>
        <authorList>
            <person name="Nakao R."/>
            <person name="Masuzawa T."/>
        </authorList>
    </citation>
    <scope>NUCLEOTIDE SEQUENCE [LARGE SCALE GENOMIC DNA]</scope>
    <source>
        <strain evidence="3 4">YH101</strain>
    </source>
</reference>
<sequence length="373" mass="40169">MTQVESVRLEGDEMPPQSIQNYLVSYNSTLHGEEIVAPIFSDEPILLSGDDGEEYFLLGEDEDTGLLVYGFEDENEDTVLVYGDYDGNIHEIETLEGFGGFKGFKGFKGIKLPKAPKLPKFKTKFRAPKFKAKGLTKGFRNVGKSVSKATKGVQKGISSGVKAYGKAWSDVGKGLSKGVSNLAKGAGDVLSQVAEGAGGLLNPEGSPEEPEEEEEEQTEEDFESGESYEDIQSEEDPETSESIEEDEMNGELGFAQFIPMAMSAASTMQQGAAQKKQARNQAKNKRNTAILDLIRKTKAPVKVKRASSSKVSSIKVARPTVTAPSKITDRSAKAGGVFDSEITHSIKEDSKLPLILGGVAVIGVIFLVGKKSK</sequence>
<feature type="transmembrane region" description="Helical" evidence="2">
    <location>
        <begin position="352"/>
        <end position="369"/>
    </location>
</feature>
<comment type="caution">
    <text evidence="3">The sequence shown here is derived from an EMBL/GenBank/DDBJ whole genome shotgun (WGS) entry which is preliminary data.</text>
</comment>
<name>A0A2P2DXP0_9LEPT</name>
<keyword evidence="4" id="KW-1185">Reference proteome</keyword>
<organism evidence="3 4">
    <name type="scientific">Leptospira ryugenii</name>
    <dbReference type="NCBI Taxonomy" id="1917863"/>
    <lineage>
        <taxon>Bacteria</taxon>
        <taxon>Pseudomonadati</taxon>
        <taxon>Spirochaetota</taxon>
        <taxon>Spirochaetia</taxon>
        <taxon>Leptospirales</taxon>
        <taxon>Leptospiraceae</taxon>
        <taxon>Leptospira</taxon>
    </lineage>
</organism>
<dbReference type="EMBL" id="BFBB01000003">
    <property type="protein sequence ID" value="GBF49405.1"/>
    <property type="molecule type" value="Genomic_DNA"/>
</dbReference>
<feature type="compositionally biased region" description="Acidic residues" evidence="1">
    <location>
        <begin position="206"/>
        <end position="247"/>
    </location>
</feature>